<sequence length="139" mass="15293">MKPRILSLPIEAPANAVEYFERELAFEVDPVDLALDLADGRTDGYVLVETRSPGAYAEAHLPGAICLPYREMTEESTRDLDRSLVYVCYCESIYCNAATQGAYRLARLGFTVKRLSGGITAWLAHGYPTEAGMAVPWTA</sequence>
<dbReference type="SUPFAM" id="SSF52821">
    <property type="entry name" value="Rhodanese/Cell cycle control phosphatase"/>
    <property type="match status" value="1"/>
</dbReference>
<protein>
    <submittedName>
        <fullName evidence="2">Rhodanese-like domain-containing protein</fullName>
    </submittedName>
</protein>
<keyword evidence="3" id="KW-1185">Reference proteome</keyword>
<name>A0ABV7QBS8_9PSEU</name>
<dbReference type="InterPro" id="IPR001307">
    <property type="entry name" value="Thiosulphate_STrfase_CS"/>
</dbReference>
<comment type="caution">
    <text evidence="2">The sequence shown here is derived from an EMBL/GenBank/DDBJ whole genome shotgun (WGS) entry which is preliminary data.</text>
</comment>
<dbReference type="InterPro" id="IPR001763">
    <property type="entry name" value="Rhodanese-like_dom"/>
</dbReference>
<dbReference type="InterPro" id="IPR050229">
    <property type="entry name" value="GlpE_sulfurtransferase"/>
</dbReference>
<feature type="domain" description="Rhodanese" evidence="1">
    <location>
        <begin position="41"/>
        <end position="131"/>
    </location>
</feature>
<evidence type="ECO:0000313" key="3">
    <source>
        <dbReference type="Proteomes" id="UP001595764"/>
    </source>
</evidence>
<dbReference type="Pfam" id="PF00581">
    <property type="entry name" value="Rhodanese"/>
    <property type="match status" value="1"/>
</dbReference>
<evidence type="ECO:0000313" key="2">
    <source>
        <dbReference type="EMBL" id="MFC3509033.1"/>
    </source>
</evidence>
<dbReference type="Gene3D" id="3.40.250.10">
    <property type="entry name" value="Rhodanese-like domain"/>
    <property type="match status" value="1"/>
</dbReference>
<dbReference type="InterPro" id="IPR036873">
    <property type="entry name" value="Rhodanese-like_dom_sf"/>
</dbReference>
<reference evidence="3" key="1">
    <citation type="journal article" date="2019" name="Int. J. Syst. Evol. Microbiol.">
        <title>The Global Catalogue of Microorganisms (GCM) 10K type strain sequencing project: providing services to taxonomists for standard genome sequencing and annotation.</title>
        <authorList>
            <consortium name="The Broad Institute Genomics Platform"/>
            <consortium name="The Broad Institute Genome Sequencing Center for Infectious Disease"/>
            <person name="Wu L."/>
            <person name="Ma J."/>
        </authorList>
    </citation>
    <scope>NUCLEOTIDE SEQUENCE [LARGE SCALE GENOMIC DNA]</scope>
    <source>
        <strain evidence="3">CGMCC 4.7682</strain>
    </source>
</reference>
<dbReference type="PROSITE" id="PS50206">
    <property type="entry name" value="RHODANESE_3"/>
    <property type="match status" value="1"/>
</dbReference>
<dbReference type="EMBL" id="JBHRWI010000004">
    <property type="protein sequence ID" value="MFC3509033.1"/>
    <property type="molecule type" value="Genomic_DNA"/>
</dbReference>
<organism evidence="2 3">
    <name type="scientific">Amycolatopsis halotolerans</name>
    <dbReference type="NCBI Taxonomy" id="330083"/>
    <lineage>
        <taxon>Bacteria</taxon>
        <taxon>Bacillati</taxon>
        <taxon>Actinomycetota</taxon>
        <taxon>Actinomycetes</taxon>
        <taxon>Pseudonocardiales</taxon>
        <taxon>Pseudonocardiaceae</taxon>
        <taxon>Amycolatopsis</taxon>
    </lineage>
</organism>
<accession>A0ABV7QBS8</accession>
<proteinExistence type="predicted"/>
<dbReference type="PANTHER" id="PTHR43031:SF1">
    <property type="entry name" value="PYRIDINE NUCLEOTIDE-DISULPHIDE OXIDOREDUCTASE"/>
    <property type="match status" value="1"/>
</dbReference>
<dbReference type="RefSeq" id="WP_377869309.1">
    <property type="nucleotide sequence ID" value="NZ_JBHMAY010000012.1"/>
</dbReference>
<dbReference type="PROSITE" id="PS00380">
    <property type="entry name" value="RHODANESE_1"/>
    <property type="match status" value="1"/>
</dbReference>
<dbReference type="PANTHER" id="PTHR43031">
    <property type="entry name" value="FAD-DEPENDENT OXIDOREDUCTASE"/>
    <property type="match status" value="1"/>
</dbReference>
<dbReference type="Proteomes" id="UP001595764">
    <property type="component" value="Unassembled WGS sequence"/>
</dbReference>
<dbReference type="SMART" id="SM00450">
    <property type="entry name" value="RHOD"/>
    <property type="match status" value="1"/>
</dbReference>
<evidence type="ECO:0000259" key="1">
    <source>
        <dbReference type="PROSITE" id="PS50206"/>
    </source>
</evidence>
<gene>
    <name evidence="2" type="ORF">ACFORO_02555</name>
</gene>